<dbReference type="Pfam" id="PF05577">
    <property type="entry name" value="Peptidase_S28"/>
    <property type="match status" value="1"/>
</dbReference>
<comment type="caution">
    <text evidence="6">The sequence shown here is derived from an EMBL/GenBank/DDBJ whole genome shotgun (WGS) entry which is preliminary data.</text>
</comment>
<dbReference type="Gene3D" id="3.40.50.1820">
    <property type="entry name" value="alpha/beta hydrolase"/>
    <property type="match status" value="1"/>
</dbReference>
<dbReference type="GO" id="GO:0006508">
    <property type="term" value="P:proteolysis"/>
    <property type="evidence" value="ECO:0007669"/>
    <property type="project" value="UniProtKB-KW"/>
</dbReference>
<dbReference type="GO" id="GO:0070008">
    <property type="term" value="F:serine-type exopeptidase activity"/>
    <property type="evidence" value="ECO:0007669"/>
    <property type="project" value="InterPro"/>
</dbReference>
<keyword evidence="7" id="KW-1185">Reference proteome</keyword>
<keyword evidence="2" id="KW-0645">Protease</keyword>
<dbReference type="Proteomes" id="UP000735302">
    <property type="component" value="Unassembled WGS sequence"/>
</dbReference>
<evidence type="ECO:0000256" key="2">
    <source>
        <dbReference type="ARBA" id="ARBA00022670"/>
    </source>
</evidence>
<dbReference type="EMBL" id="BLXT01000945">
    <property type="protein sequence ID" value="GFN81536.1"/>
    <property type="molecule type" value="Genomic_DNA"/>
</dbReference>
<gene>
    <name evidence="6" type="ORF">PoB_000804200</name>
</gene>
<keyword evidence="3" id="KW-0732">Signal</keyword>
<sequence>MDWNFQAISDACMKEFGVRPRRDWVKLQYWGTDLSTASNIIFSNGDLDPWSSGGVTKYISESIWTIKIPEGAHHLDLRASNKDDTEYVKDARTREINIIKQWLNLTP</sequence>
<evidence type="ECO:0000313" key="6">
    <source>
        <dbReference type="EMBL" id="GFN81536.1"/>
    </source>
</evidence>
<dbReference type="GO" id="GO:0008239">
    <property type="term" value="F:dipeptidyl-peptidase activity"/>
    <property type="evidence" value="ECO:0007669"/>
    <property type="project" value="TreeGrafter"/>
</dbReference>
<dbReference type="InterPro" id="IPR008758">
    <property type="entry name" value="Peptidase_S28"/>
</dbReference>
<keyword evidence="6" id="KW-0121">Carboxypeptidase</keyword>
<keyword evidence="4" id="KW-0378">Hydrolase</keyword>
<accession>A0AAV3YGI2</accession>
<evidence type="ECO:0000256" key="3">
    <source>
        <dbReference type="ARBA" id="ARBA00022729"/>
    </source>
</evidence>
<evidence type="ECO:0000313" key="7">
    <source>
        <dbReference type="Proteomes" id="UP000735302"/>
    </source>
</evidence>
<name>A0AAV3YGI2_9GAST</name>
<evidence type="ECO:0000256" key="1">
    <source>
        <dbReference type="ARBA" id="ARBA00011079"/>
    </source>
</evidence>
<protein>
    <submittedName>
        <fullName evidence="6">Lysosomal pro-x carboxypeptidase-like</fullName>
    </submittedName>
</protein>
<evidence type="ECO:0000256" key="5">
    <source>
        <dbReference type="ARBA" id="ARBA00023180"/>
    </source>
</evidence>
<dbReference type="GO" id="GO:0004180">
    <property type="term" value="F:carboxypeptidase activity"/>
    <property type="evidence" value="ECO:0007669"/>
    <property type="project" value="UniProtKB-KW"/>
</dbReference>
<evidence type="ECO:0000256" key="4">
    <source>
        <dbReference type="ARBA" id="ARBA00022801"/>
    </source>
</evidence>
<dbReference type="InterPro" id="IPR029058">
    <property type="entry name" value="AB_hydrolase_fold"/>
</dbReference>
<comment type="similarity">
    <text evidence="1">Belongs to the peptidase S28 family.</text>
</comment>
<keyword evidence="5" id="KW-0325">Glycoprotein</keyword>
<dbReference type="PANTHER" id="PTHR11010">
    <property type="entry name" value="PROTEASE S28 PRO-X CARBOXYPEPTIDASE-RELATED"/>
    <property type="match status" value="1"/>
</dbReference>
<proteinExistence type="inferred from homology"/>
<reference evidence="6 7" key="1">
    <citation type="journal article" date="2021" name="Elife">
        <title>Chloroplast acquisition without the gene transfer in kleptoplastic sea slugs, Plakobranchus ocellatus.</title>
        <authorList>
            <person name="Maeda T."/>
            <person name="Takahashi S."/>
            <person name="Yoshida T."/>
            <person name="Shimamura S."/>
            <person name="Takaki Y."/>
            <person name="Nagai Y."/>
            <person name="Toyoda A."/>
            <person name="Suzuki Y."/>
            <person name="Arimoto A."/>
            <person name="Ishii H."/>
            <person name="Satoh N."/>
            <person name="Nishiyama T."/>
            <person name="Hasebe M."/>
            <person name="Maruyama T."/>
            <person name="Minagawa J."/>
            <person name="Obokata J."/>
            <person name="Shigenobu S."/>
        </authorList>
    </citation>
    <scope>NUCLEOTIDE SEQUENCE [LARGE SCALE GENOMIC DNA]</scope>
</reference>
<organism evidence="6 7">
    <name type="scientific">Plakobranchus ocellatus</name>
    <dbReference type="NCBI Taxonomy" id="259542"/>
    <lineage>
        <taxon>Eukaryota</taxon>
        <taxon>Metazoa</taxon>
        <taxon>Spiralia</taxon>
        <taxon>Lophotrochozoa</taxon>
        <taxon>Mollusca</taxon>
        <taxon>Gastropoda</taxon>
        <taxon>Heterobranchia</taxon>
        <taxon>Euthyneura</taxon>
        <taxon>Panpulmonata</taxon>
        <taxon>Sacoglossa</taxon>
        <taxon>Placobranchoidea</taxon>
        <taxon>Plakobranchidae</taxon>
        <taxon>Plakobranchus</taxon>
    </lineage>
</organism>
<dbReference type="AlphaFoldDB" id="A0AAV3YGI2"/>
<dbReference type="PANTHER" id="PTHR11010:SF38">
    <property type="entry name" value="LYSOSOMAL PRO-X CARBOXYPEPTIDASE"/>
    <property type="match status" value="1"/>
</dbReference>